<keyword evidence="3" id="KW-1185">Reference proteome</keyword>
<proteinExistence type="predicted"/>
<comment type="caution">
    <text evidence="2">The sequence shown here is derived from an EMBL/GenBank/DDBJ whole genome shotgun (WGS) entry which is preliminary data.</text>
</comment>
<dbReference type="Proteomes" id="UP000013131">
    <property type="component" value="Unassembled WGS sequence"/>
</dbReference>
<name>N9VAR8_9BACT</name>
<dbReference type="EMBL" id="AORI01000010">
    <property type="protein sequence ID" value="ENY68763.1"/>
    <property type="molecule type" value="Genomic_DNA"/>
</dbReference>
<dbReference type="InterPro" id="IPR038475">
    <property type="entry name" value="RecG_C_sf"/>
</dbReference>
<dbReference type="Gene3D" id="3.30.565.60">
    <property type="match status" value="1"/>
</dbReference>
<reference evidence="2 3" key="1">
    <citation type="journal article" date="2013" name="Genome Announc.">
        <title>Draft Genome Sequences of Mycoplasma auris and Mycoplasma yeatsii, Two Species of the Ear Canal of Caprinae.</title>
        <authorList>
            <person name="Dordet-Frisoni E."/>
            <person name="Baranowski E."/>
            <person name="Barre A."/>
            <person name="Blanchard A."/>
            <person name="Breton M."/>
            <person name="Couture C."/>
            <person name="Dupuy V."/>
            <person name="Gaurivaud P."/>
            <person name="Jacob D."/>
            <person name="Lemaitre C."/>
            <person name="Manso-Silvan L."/>
            <person name="Nikolski M."/>
            <person name="Nouvel L.X."/>
            <person name="Poumarat F."/>
            <person name="Sirand-Pugnet P."/>
            <person name="Thebault P."/>
            <person name="Theil S."/>
            <person name="Thiaucourt F."/>
            <person name="Citti C."/>
            <person name="Tardy F."/>
        </authorList>
    </citation>
    <scope>NUCLEOTIDE SEQUENCE [LARGE SCALE GENOMIC DNA]</scope>
    <source>
        <strain evidence="2 3">15026</strain>
    </source>
</reference>
<dbReference type="OrthoDB" id="34589at2"/>
<evidence type="ECO:0000313" key="3">
    <source>
        <dbReference type="Proteomes" id="UP000013131"/>
    </source>
</evidence>
<sequence length="476" mass="54735">MVNFKYNGETTTNEYKLTFDKKNPDNLLHTVSAFANTKGGKIFIGIDDNHQVVGLKNPQIILEDISEAIKTKIDPNPEFYCEIEEHNGLKFIILTIKDGNETPYRYLTKKGDATYIRYGNQSIKANANELRNLFFRGSKQSFGTLKTEINWKEANFRSLNAKLSEIGFQAKTAIQLISLDLVKDDFLTNAGALIADNGFIKSSKVYATRWNGNNKTNSQFLSLNTKEFTGSLIDIFKETEDFINNYNLVIWKKTNEKRIEYPNYPFLAIREALVNALIHRDYAMEGSQIDVDIYDDRIEITSPGGMVDGSNIQETSAWLVVSRRRNETLANIFWRINYMEKRGSGLNKIIELYASQPNYSNNLKPIFMSNEQLFKVVLWNLNYKKDDLALSDSMSTFKNNIDIETKRIDLQNKDDASQNQSILDYIKSVSNFKRKDIEKVANVKRTRANQIINNLLEENKIIKENVGRSTIYKVNK</sequence>
<dbReference type="PANTHER" id="PTHR30595:SF6">
    <property type="entry name" value="SCHLAFEN ALBA-2 DOMAIN-CONTAINING PROTEIN"/>
    <property type="match status" value="1"/>
</dbReference>
<dbReference type="eggNOG" id="COG2865">
    <property type="taxonomic scope" value="Bacteria"/>
</dbReference>
<gene>
    <name evidence="2" type="ORF">MAU_3630</name>
</gene>
<organism evidence="2 3">
    <name type="scientific">Metamycoplasma auris 15026</name>
    <dbReference type="NCBI Taxonomy" id="1188233"/>
    <lineage>
        <taxon>Bacteria</taxon>
        <taxon>Bacillati</taxon>
        <taxon>Mycoplasmatota</taxon>
        <taxon>Mycoplasmoidales</taxon>
        <taxon>Metamycoplasmataceae</taxon>
        <taxon>Metamycoplasma</taxon>
    </lineage>
</organism>
<dbReference type="InterPro" id="IPR007421">
    <property type="entry name" value="Schlafen_AlbA_2_dom"/>
</dbReference>
<dbReference type="Pfam" id="PF13749">
    <property type="entry name" value="HATPase_c_4"/>
    <property type="match status" value="1"/>
</dbReference>
<accession>N9VAR8</accession>
<dbReference type="STRING" id="1188233.MAU_3630"/>
<dbReference type="PANTHER" id="PTHR30595">
    <property type="entry name" value="GLPR-RELATED TRANSCRIPTIONAL REPRESSOR"/>
    <property type="match status" value="1"/>
</dbReference>
<protein>
    <recommendedName>
        <fullName evidence="1">Schlafen AlbA-2 domain-containing protein</fullName>
    </recommendedName>
</protein>
<dbReference type="InterPro" id="IPR036388">
    <property type="entry name" value="WH-like_DNA-bd_sf"/>
</dbReference>
<dbReference type="RefSeq" id="WP_004424530.1">
    <property type="nucleotide sequence ID" value="NZ_AORI01000010.1"/>
</dbReference>
<dbReference type="PATRIC" id="fig|1188233.3.peg.354"/>
<dbReference type="Gene3D" id="1.10.10.10">
    <property type="entry name" value="Winged helix-like DNA-binding domain superfamily/Winged helix DNA-binding domain"/>
    <property type="match status" value="1"/>
</dbReference>
<dbReference type="Pfam" id="PF04326">
    <property type="entry name" value="SLFN_AlbA_2"/>
    <property type="match status" value="1"/>
</dbReference>
<feature type="domain" description="Schlafen AlbA-2" evidence="1">
    <location>
        <begin position="9"/>
        <end position="125"/>
    </location>
</feature>
<evidence type="ECO:0000313" key="2">
    <source>
        <dbReference type="EMBL" id="ENY68763.1"/>
    </source>
</evidence>
<dbReference type="AlphaFoldDB" id="N9VAR8"/>
<evidence type="ECO:0000259" key="1">
    <source>
        <dbReference type="Pfam" id="PF04326"/>
    </source>
</evidence>
<dbReference type="InterPro" id="IPR038461">
    <property type="entry name" value="Schlafen_AlbA_2_dom_sf"/>
</dbReference>
<dbReference type="Gene3D" id="3.30.950.30">
    <property type="entry name" value="Schlafen, AAA domain"/>
    <property type="match status" value="1"/>
</dbReference>